<dbReference type="GeneID" id="60684543"/>
<evidence type="ECO:0000313" key="2">
    <source>
        <dbReference type="EMBL" id="KAA3525367.1"/>
    </source>
</evidence>
<proteinExistence type="predicted"/>
<accession>A0A368NI41</accession>
<feature type="transmembrane region" description="Helical" evidence="1">
    <location>
        <begin position="20"/>
        <end position="41"/>
    </location>
</feature>
<dbReference type="Proteomes" id="UP000436911">
    <property type="component" value="Unassembled WGS sequence"/>
</dbReference>
<reference evidence="2 3" key="1">
    <citation type="submission" date="2018-08" db="EMBL/GenBank/DDBJ databases">
        <title>Genome sequencing of Agrobacterium vitis strain ICMP 10754.</title>
        <authorList>
            <person name="Visnovsky S.B."/>
            <person name="Pitman A.R."/>
        </authorList>
    </citation>
    <scope>NUCLEOTIDE SEQUENCE [LARGE SCALE GENOMIC DNA]</scope>
    <source>
        <strain evidence="2 3">ICMP 10754</strain>
    </source>
</reference>
<dbReference type="AlphaFoldDB" id="A0A368NI41"/>
<evidence type="ECO:0000313" key="3">
    <source>
        <dbReference type="Proteomes" id="UP000436911"/>
    </source>
</evidence>
<keyword evidence="1" id="KW-0472">Membrane</keyword>
<evidence type="ECO:0000256" key="1">
    <source>
        <dbReference type="SAM" id="Phobius"/>
    </source>
</evidence>
<dbReference type="EMBL" id="QUSG01000012">
    <property type="protein sequence ID" value="KAA3525367.1"/>
    <property type="molecule type" value="Genomic_DNA"/>
</dbReference>
<gene>
    <name evidence="2" type="ORF">DXT89_18770</name>
</gene>
<keyword evidence="1" id="KW-1133">Transmembrane helix</keyword>
<dbReference type="RefSeq" id="WP_060719790.1">
    <property type="nucleotide sequence ID" value="NZ_CP055265.1"/>
</dbReference>
<name>A0A368NI41_AGRVI</name>
<keyword evidence="1" id="KW-0812">Transmembrane</keyword>
<sequence length="105" mass="12247">METYDIWADLLATFRASPDAIKALWLLIPPGMFLAVLALLLRYRLRRRETDKNTELTYTVIRQDDQTVQIYSHGPGNPQRDPIFLPVTRADSGKLLEYWERSEHS</sequence>
<organism evidence="2 3">
    <name type="scientific">Agrobacterium vitis</name>
    <name type="common">Rhizobium vitis</name>
    <dbReference type="NCBI Taxonomy" id="373"/>
    <lineage>
        <taxon>Bacteria</taxon>
        <taxon>Pseudomonadati</taxon>
        <taxon>Pseudomonadota</taxon>
        <taxon>Alphaproteobacteria</taxon>
        <taxon>Hyphomicrobiales</taxon>
        <taxon>Rhizobiaceae</taxon>
        <taxon>Rhizobium/Agrobacterium group</taxon>
        <taxon>Agrobacterium</taxon>
    </lineage>
</organism>
<comment type="caution">
    <text evidence="2">The sequence shown here is derived from an EMBL/GenBank/DDBJ whole genome shotgun (WGS) entry which is preliminary data.</text>
</comment>
<dbReference type="OrthoDB" id="8117308at2"/>
<protein>
    <submittedName>
        <fullName evidence="2">Uncharacterized protein</fullName>
    </submittedName>
</protein>